<dbReference type="Pfam" id="PF13145">
    <property type="entry name" value="Rotamase_2"/>
    <property type="match status" value="1"/>
</dbReference>
<evidence type="ECO:0000313" key="9">
    <source>
        <dbReference type="EMBL" id="MBM6575190.1"/>
    </source>
</evidence>
<evidence type="ECO:0000256" key="6">
    <source>
        <dbReference type="ARBA" id="ARBA00023186"/>
    </source>
</evidence>
<dbReference type="Pfam" id="PF13624">
    <property type="entry name" value="SurA_N_3"/>
    <property type="match status" value="1"/>
</dbReference>
<evidence type="ECO:0000259" key="8">
    <source>
        <dbReference type="Pfam" id="PF13145"/>
    </source>
</evidence>
<protein>
    <submittedName>
        <fullName evidence="9">SurA N-terminal domain-containing protein</fullName>
    </submittedName>
</protein>
<dbReference type="Gene3D" id="1.10.4030.10">
    <property type="entry name" value="Porin chaperone SurA, peptide-binding domain"/>
    <property type="match status" value="1"/>
</dbReference>
<dbReference type="InterPro" id="IPR052029">
    <property type="entry name" value="PpiD_chaperone"/>
</dbReference>
<proteinExistence type="inferred from homology"/>
<evidence type="ECO:0000256" key="1">
    <source>
        <dbReference type="ARBA" id="ARBA00004401"/>
    </source>
</evidence>
<dbReference type="Proteomes" id="UP000763641">
    <property type="component" value="Unassembled WGS sequence"/>
</dbReference>
<keyword evidence="2" id="KW-1003">Cell membrane</keyword>
<evidence type="ECO:0000256" key="2">
    <source>
        <dbReference type="ARBA" id="ARBA00022475"/>
    </source>
</evidence>
<reference evidence="9 10" key="1">
    <citation type="submission" date="2020-12" db="EMBL/GenBank/DDBJ databases">
        <title>Sphingomonas sp.</title>
        <authorList>
            <person name="Kim M.K."/>
        </authorList>
    </citation>
    <scope>NUCLEOTIDE SEQUENCE [LARGE SCALE GENOMIC DNA]</scope>
    <source>
        <strain evidence="9 10">BT552</strain>
    </source>
</reference>
<dbReference type="EMBL" id="JAFEMC010000001">
    <property type="protein sequence ID" value="MBM6575190.1"/>
    <property type="molecule type" value="Genomic_DNA"/>
</dbReference>
<keyword evidence="6" id="KW-0143">Chaperone</keyword>
<evidence type="ECO:0000256" key="3">
    <source>
        <dbReference type="ARBA" id="ARBA00022692"/>
    </source>
</evidence>
<keyword evidence="3" id="KW-0812">Transmembrane</keyword>
<accession>A0ABS2D2Q3</accession>
<dbReference type="SUPFAM" id="SSF54534">
    <property type="entry name" value="FKBP-like"/>
    <property type="match status" value="1"/>
</dbReference>
<dbReference type="InterPro" id="IPR027304">
    <property type="entry name" value="Trigger_fact/SurA_dom_sf"/>
</dbReference>
<evidence type="ECO:0000256" key="4">
    <source>
        <dbReference type="ARBA" id="ARBA00022989"/>
    </source>
</evidence>
<feature type="domain" description="PpiC" evidence="8">
    <location>
        <begin position="253"/>
        <end position="374"/>
    </location>
</feature>
<dbReference type="SUPFAM" id="SSF109998">
    <property type="entry name" value="Triger factor/SurA peptide-binding domain-like"/>
    <property type="match status" value="1"/>
</dbReference>
<dbReference type="InterPro" id="IPR000297">
    <property type="entry name" value="PPIase_PpiC"/>
</dbReference>
<comment type="subcellular location">
    <subcellularLocation>
        <location evidence="1">Cell membrane</location>
        <topology evidence="1">Single-pass type II membrane protein</topology>
    </subcellularLocation>
</comment>
<name>A0ABS2D2Q3_9SPHN</name>
<dbReference type="RefSeq" id="WP_204193831.1">
    <property type="nucleotide sequence ID" value="NZ_JAFEMC010000001.1"/>
</dbReference>
<comment type="caution">
    <text evidence="9">The sequence shown here is derived from an EMBL/GenBank/DDBJ whole genome shotgun (WGS) entry which is preliminary data.</text>
</comment>
<evidence type="ECO:0000256" key="7">
    <source>
        <dbReference type="ARBA" id="ARBA00038408"/>
    </source>
</evidence>
<evidence type="ECO:0000256" key="5">
    <source>
        <dbReference type="ARBA" id="ARBA00023136"/>
    </source>
</evidence>
<evidence type="ECO:0000313" key="10">
    <source>
        <dbReference type="Proteomes" id="UP000763641"/>
    </source>
</evidence>
<keyword evidence="10" id="KW-1185">Reference proteome</keyword>
<comment type="similarity">
    <text evidence="7">Belongs to the PpiD chaperone family.</text>
</comment>
<gene>
    <name evidence="9" type="ORF">ILT43_02310</name>
</gene>
<dbReference type="PANTHER" id="PTHR47529:SF1">
    <property type="entry name" value="PERIPLASMIC CHAPERONE PPID"/>
    <property type="match status" value="1"/>
</dbReference>
<dbReference type="PANTHER" id="PTHR47529">
    <property type="entry name" value="PEPTIDYL-PROLYL CIS-TRANS ISOMERASE D"/>
    <property type="match status" value="1"/>
</dbReference>
<keyword evidence="4" id="KW-1133">Transmembrane helix</keyword>
<sequence>MLSFFRRIINSRVGFIVTFVVLGVIALAFAAGDVTNLSTGSGGLTGNDVAKVGGKDITVADLTARANDELQVARQQQPTLDMAGFVAAGGLDGTLQRLITTTALQQFGHDQGMVVSKRAVDGQIASIPALQGPNGQFDETLYRRILAERKLTDKQVRADIVRDTLVAQLTGPTIGAAQVPQQVAIPYASLLLEKRAGLIGFVPAAIVPAGPAPTDAELQTFYGRNLNRYSVPERRTIRYAVVTPAMVAARAKPTDAEIAQAYNQNKAQYQPTEKRTIRQVIVLDQAGATALAAKVRAGTPIAAAATQAGLEAALIEGTTKIDYAKQADAAIADQVFAAAANAVVGPVKGPLGFVVARVESIQQVPGRTLAQARDDIVVTLSKQKGAEAMSTIHDKMDDALVADATFDEVVKDQSLQPQTTPAVTAQGVDPLNGAKIDPALTAVVTAAFTAADGDPPQLVQTNPDGSFAVVAVGAISPAAPRPLAQIRDRVVADFTADRRRQAARRLAGQVLAKVNGGTALPQALAAAGAPAARPISATRAQLAQAQGGAEPALALMFSMAKGSAKLLEAPQGAGWLIVKLNQVERADASRNPAAIAGARGDISRLIGRELAEQFARAARSELGVKTDSNALARVRKDLSGTGN</sequence>
<organism evidence="9 10">
    <name type="scientific">Sphingomonas longa</name>
    <dbReference type="NCBI Taxonomy" id="2778730"/>
    <lineage>
        <taxon>Bacteria</taxon>
        <taxon>Pseudomonadati</taxon>
        <taxon>Pseudomonadota</taxon>
        <taxon>Alphaproteobacteria</taxon>
        <taxon>Sphingomonadales</taxon>
        <taxon>Sphingomonadaceae</taxon>
        <taxon>Sphingomonas</taxon>
    </lineage>
</organism>
<keyword evidence="5" id="KW-0472">Membrane</keyword>